<sequence>MFKTFTVRVVEQCKVSPPPNTTPPTSLIPLTFFDLPWLFFSPSQPLFFYHLPYSNSHFKTITIPALKHSLSLTLQHYYPFAGTLFLPSSSDEEEPAESNNKPHLVFTSHDSSVSLTIAISNGGDFEHLCNNHPRDANDFHLLVPKLVGPNLACIRGNKEVPLLAIQVTTFPNVGICIGLAFHHVVADGRTFSNFFKTWASYCSLLGTTSSPLFPLESLPFYDRSVIVDAKGHEEVFLKEWRRTLIAMQRENKVDLSNTTMVRATFLMGPTEMEQVKGLIIGCCNEKNKAMPVRVSAYVLTCALLWVCLVKTQPSMNQNMGDEDPIYFGFIAGGITRLDFEVPISYLGNCVGFGRASLRRRDLVGEEGVIVAAKAIGSTIKKLDESILGEAEKWVLEWRVLHGSEQHVHATWSPKLKLYECDFGWGKPKKIEEISIDSTRAVSLLQSRDVEGGIEIGLALPKNQMEAFTILFNQTLNSLP</sequence>
<dbReference type="PANTHER" id="PTHR31625">
    <property type="match status" value="1"/>
</dbReference>
<reference evidence="3 4" key="1">
    <citation type="journal article" date="2023" name="Plants (Basel)">
        <title>Bridging the Gap: Combining Genomics and Transcriptomics Approaches to Understand Stylosanthes scabra, an Orphan Legume from the Brazilian Caatinga.</title>
        <authorList>
            <person name="Ferreira-Neto J.R.C."/>
            <person name="da Silva M.D."/>
            <person name="Binneck E."/>
            <person name="de Melo N.F."/>
            <person name="da Silva R.H."/>
            <person name="de Melo A.L.T.M."/>
            <person name="Pandolfi V."/>
            <person name="Bustamante F.O."/>
            <person name="Brasileiro-Vidal A.C."/>
            <person name="Benko-Iseppon A.M."/>
        </authorList>
    </citation>
    <scope>NUCLEOTIDE SEQUENCE [LARGE SCALE GENOMIC DNA]</scope>
    <source>
        <tissue evidence="3">Leaves</tissue>
    </source>
</reference>
<comment type="caution">
    <text evidence="3">The sequence shown here is derived from an EMBL/GenBank/DDBJ whole genome shotgun (WGS) entry which is preliminary data.</text>
</comment>
<dbReference type="Pfam" id="PF02458">
    <property type="entry name" value="Transferase"/>
    <property type="match status" value="1"/>
</dbReference>
<evidence type="ECO:0008006" key="5">
    <source>
        <dbReference type="Google" id="ProtNLM"/>
    </source>
</evidence>
<evidence type="ECO:0000256" key="1">
    <source>
        <dbReference type="ARBA" id="ARBA00022679"/>
    </source>
</evidence>
<name>A0ABU6X844_9FABA</name>
<evidence type="ECO:0000313" key="4">
    <source>
        <dbReference type="Proteomes" id="UP001341840"/>
    </source>
</evidence>
<keyword evidence="4" id="KW-1185">Reference proteome</keyword>
<proteinExistence type="predicted"/>
<dbReference type="Gene3D" id="3.30.559.10">
    <property type="entry name" value="Chloramphenicol acetyltransferase-like domain"/>
    <property type="match status" value="2"/>
</dbReference>
<organism evidence="3 4">
    <name type="scientific">Stylosanthes scabra</name>
    <dbReference type="NCBI Taxonomy" id="79078"/>
    <lineage>
        <taxon>Eukaryota</taxon>
        <taxon>Viridiplantae</taxon>
        <taxon>Streptophyta</taxon>
        <taxon>Embryophyta</taxon>
        <taxon>Tracheophyta</taxon>
        <taxon>Spermatophyta</taxon>
        <taxon>Magnoliopsida</taxon>
        <taxon>eudicotyledons</taxon>
        <taxon>Gunneridae</taxon>
        <taxon>Pentapetalae</taxon>
        <taxon>rosids</taxon>
        <taxon>fabids</taxon>
        <taxon>Fabales</taxon>
        <taxon>Fabaceae</taxon>
        <taxon>Papilionoideae</taxon>
        <taxon>50 kb inversion clade</taxon>
        <taxon>dalbergioids sensu lato</taxon>
        <taxon>Dalbergieae</taxon>
        <taxon>Pterocarpus clade</taxon>
        <taxon>Stylosanthes</taxon>
    </lineage>
</organism>
<dbReference type="InterPro" id="IPR051504">
    <property type="entry name" value="Plant_metabolite_acyltrans"/>
</dbReference>
<gene>
    <name evidence="3" type="ORF">PIB30_018272</name>
</gene>
<dbReference type="InterPro" id="IPR023213">
    <property type="entry name" value="CAT-like_dom_sf"/>
</dbReference>
<accession>A0ABU6X844</accession>
<dbReference type="Proteomes" id="UP001341840">
    <property type="component" value="Unassembled WGS sequence"/>
</dbReference>
<evidence type="ECO:0000256" key="2">
    <source>
        <dbReference type="ARBA" id="ARBA00023315"/>
    </source>
</evidence>
<keyword evidence="1" id="KW-0808">Transferase</keyword>
<protein>
    <recommendedName>
        <fullName evidence="5">Anthocyanin 5-aromatic acyltransferase</fullName>
    </recommendedName>
</protein>
<keyword evidence="2" id="KW-0012">Acyltransferase</keyword>
<evidence type="ECO:0000313" key="3">
    <source>
        <dbReference type="EMBL" id="MED6193330.1"/>
    </source>
</evidence>
<dbReference type="EMBL" id="JASCZI010211503">
    <property type="protein sequence ID" value="MED6193330.1"/>
    <property type="molecule type" value="Genomic_DNA"/>
</dbReference>